<sequence length="105" mass="12569">MMKIRNLGFLFVKFRSAKYPHKLQIPVNLCKCQSLSDMFILRLISQEYRAAAHRMDRHRRQFTFWPSRATQSGVFRHFPSTFNVIFVRFRTLNNASLIRSLSWNS</sequence>
<evidence type="ECO:0000313" key="2">
    <source>
        <dbReference type="Proteomes" id="UP000219642"/>
    </source>
</evidence>
<dbReference type="Proteomes" id="UP000219642">
    <property type="component" value="Unassembled WGS sequence"/>
</dbReference>
<comment type="caution">
    <text evidence="1">The sequence shown here is derived from an EMBL/GenBank/DDBJ whole genome shotgun (WGS) entry which is preliminary data.</text>
</comment>
<keyword evidence="2" id="KW-1185">Reference proteome</keyword>
<evidence type="ECO:0000313" key="1">
    <source>
        <dbReference type="EMBL" id="PDO90320.1"/>
    </source>
</evidence>
<accession>A0ABX4IV15</accession>
<reference evidence="1 2" key="1">
    <citation type="submission" date="2017-06" db="EMBL/GenBank/DDBJ databases">
        <title>Draft genome sequence of nitrogen-fixing Kosakonia pseudosacchari strain NN143 isolated from sugarcane roots.</title>
        <authorList>
            <person name="Li Y."/>
            <person name="Li S."/>
            <person name="Lin L."/>
            <person name="Wu X."/>
            <person name="Yang L."/>
            <person name="Li Y."/>
            <person name="An Q."/>
        </authorList>
    </citation>
    <scope>NUCLEOTIDE SEQUENCE [LARGE SCALE GENOMIC DNA]</scope>
    <source>
        <strain evidence="1 2">NN143</strain>
    </source>
</reference>
<organism evidence="1 2">
    <name type="scientific">Kosakonia pseudosacchari</name>
    <dbReference type="NCBI Taxonomy" id="1646340"/>
    <lineage>
        <taxon>Bacteria</taxon>
        <taxon>Pseudomonadati</taxon>
        <taxon>Pseudomonadota</taxon>
        <taxon>Gammaproteobacteria</taxon>
        <taxon>Enterobacterales</taxon>
        <taxon>Enterobacteriaceae</taxon>
        <taxon>Kosakonia</taxon>
    </lineage>
</organism>
<name>A0ABX4IV15_9ENTR</name>
<gene>
    <name evidence="1" type="ORF">BK796_01795</name>
</gene>
<protein>
    <submittedName>
        <fullName evidence="1">Uncharacterized protein</fullName>
    </submittedName>
</protein>
<dbReference type="EMBL" id="NITV01000001">
    <property type="protein sequence ID" value="PDO90320.1"/>
    <property type="molecule type" value="Genomic_DNA"/>
</dbReference>
<proteinExistence type="predicted"/>